<gene>
    <name evidence="1" type="ORF">SanaruYs_34920</name>
</gene>
<dbReference type="OrthoDB" id="178184at2"/>
<sequence length="632" mass="71947">MNALTDNPYYRYLRGYALDPGFSTQLSTMTINEVNYKIRWEQVLPGPIGEYVEVIDIDPASDCYYEPIDLNAQNVLSQGGLTPSEGNPQFHQQMVYAVVMKTIHHFEHALGRKIIWRDRDFKDAGSIKLQYVEKLRVHPHALRDANAYYDPDKIALLFGYFTASDQSNGTNYPGGVVFTCLSPDIVAHETTHAILDSIHNRFIENTNPDVGAFHEGFSDIVALLQRFTFPELVQHQLAITEGRLDRFSVLGELATQFGQAIENERGALRGAIGKINPQTGKWEKLEPNPTDYKMTKEPHDRGSLLVATIFDAFQRIYQHKTQDLIRIATNGSGILPQGSINHDLVKRLASEACEIGEHLLHICIRALDYCPPFDITFGNYLRALISADLDIAPEDENGYRIALIEAFRARGIFPDRVNTMSVESLRWSRPNFTKSEDAAFQTIADFLEPGVNDLLKLTDRKEIHSASKKLQAKLHDFLGGENPEFNKDEWEESLMNKLGLTSEPIKLRFDGKTHTLQAPPLQVHQIRPTYRVGREGRQIQQVIISLSQTVKVPVRGKEKIIFRGGCMLILSLGNLRKVEYVILKNIRSQRRFDMQVAYQKSQEDFSMNLSTYQSEQMDPQDISFKQLHFHSH</sequence>
<evidence type="ECO:0000313" key="1">
    <source>
        <dbReference type="EMBL" id="GCC53249.1"/>
    </source>
</evidence>
<dbReference type="Proteomes" id="UP000288227">
    <property type="component" value="Unassembled WGS sequence"/>
</dbReference>
<accession>A0A401UEC1</accession>
<name>A0A401UEC1_9BACT</name>
<dbReference type="EMBL" id="BHXQ01000007">
    <property type="protein sequence ID" value="GCC53249.1"/>
    <property type="molecule type" value="Genomic_DNA"/>
</dbReference>
<dbReference type="AlphaFoldDB" id="A0A401UEC1"/>
<dbReference type="CDD" id="cd09598">
    <property type="entry name" value="M4_like"/>
    <property type="match status" value="1"/>
</dbReference>
<dbReference type="SUPFAM" id="SSF55486">
    <property type="entry name" value="Metalloproteases ('zincins'), catalytic domain"/>
    <property type="match status" value="1"/>
</dbReference>
<keyword evidence="2" id="KW-1185">Reference proteome</keyword>
<protein>
    <recommendedName>
        <fullName evidence="3">Peptidase M4</fullName>
    </recommendedName>
</protein>
<evidence type="ECO:0000313" key="2">
    <source>
        <dbReference type="Proteomes" id="UP000288227"/>
    </source>
</evidence>
<reference evidence="1 2" key="1">
    <citation type="submission" date="2018-11" db="EMBL/GenBank/DDBJ databases">
        <title>Chryseotalea sanarue gen. nov., sp., nov., a member of the family Cytophagaceae, isolated from a brackish lake in Hamamatsu Japan.</title>
        <authorList>
            <person name="Maejima Y."/>
            <person name="Iino T."/>
            <person name="Muraguchi Y."/>
            <person name="Fukuda K."/>
            <person name="Ohkuma M."/>
            <person name="Moriuchi R."/>
            <person name="Dohra H."/>
            <person name="Kimbara K."/>
            <person name="Shintani M."/>
        </authorList>
    </citation>
    <scope>NUCLEOTIDE SEQUENCE [LARGE SCALE GENOMIC DNA]</scope>
    <source>
        <strain evidence="1 2">Ys</strain>
    </source>
</reference>
<comment type="caution">
    <text evidence="1">The sequence shown here is derived from an EMBL/GenBank/DDBJ whole genome shotgun (WGS) entry which is preliminary data.</text>
</comment>
<dbReference type="RefSeq" id="WP_127123902.1">
    <property type="nucleotide sequence ID" value="NZ_BHXQ01000007.1"/>
</dbReference>
<organism evidence="1 2">
    <name type="scientific">Chryseotalea sanaruensis</name>
    <dbReference type="NCBI Taxonomy" id="2482724"/>
    <lineage>
        <taxon>Bacteria</taxon>
        <taxon>Pseudomonadati</taxon>
        <taxon>Bacteroidota</taxon>
        <taxon>Cytophagia</taxon>
        <taxon>Cytophagales</taxon>
        <taxon>Chryseotaleaceae</taxon>
        <taxon>Chryseotalea</taxon>
    </lineage>
</organism>
<evidence type="ECO:0008006" key="3">
    <source>
        <dbReference type="Google" id="ProtNLM"/>
    </source>
</evidence>
<proteinExistence type="predicted"/>